<evidence type="ECO:0000256" key="16">
    <source>
        <dbReference type="SAM" id="MobiDB-lite"/>
    </source>
</evidence>
<dbReference type="RefSeq" id="XP_018710313.1">
    <property type="nucleotide sequence ID" value="XM_018854543.1"/>
</dbReference>
<sequence>LAYSAFSLGSFGASVLLLALNSYDFLTFLQELTDSFRLTILLNFIVFCCLSFGYLSVRVLFHRFRIIEIEHIADQLPFYALNLLFILFNDGNMILNTVLTGLTLLLKVHHIMTYERIDFLQVQVVNRMSQQQFSKARVFASFFLNAHVIYLFLLLPADFVLARFLAYDVFQGIGSMGSLLFGIQFGVLWLDCFAFLGKLILNVYELVFYRCVDVQEDLIEDEDVLEEHIWESRAVYVQGFEIYHSILKTLFYAAFLYTLYFHSRVALPIPLIQGCIVSIHQAFKKVYQLMSFLSHSRFLEDQLACPSEEELVAADYICIICREDMHFPETFAANRNRPLNPRKHPKKLQCGHILHLCCLKDWLERSNSCPLCRKVVFKKAQPVTERNATNPPAPTPVGRPEP</sequence>
<dbReference type="Pfam" id="PF12678">
    <property type="entry name" value="zf-rbx1"/>
    <property type="match status" value="1"/>
</dbReference>
<dbReference type="InterPro" id="IPR001841">
    <property type="entry name" value="Znf_RING"/>
</dbReference>
<organism evidence="19 20">
    <name type="scientific">Metschnikowia bicuspidata var. bicuspidata NRRL YB-4993</name>
    <dbReference type="NCBI Taxonomy" id="869754"/>
    <lineage>
        <taxon>Eukaryota</taxon>
        <taxon>Fungi</taxon>
        <taxon>Dikarya</taxon>
        <taxon>Ascomycota</taxon>
        <taxon>Saccharomycotina</taxon>
        <taxon>Pichiomycetes</taxon>
        <taxon>Metschnikowiaceae</taxon>
        <taxon>Metschnikowia</taxon>
    </lineage>
</organism>
<gene>
    <name evidence="19" type="ORF">METBIDRAFT_14817</name>
</gene>
<evidence type="ECO:0000256" key="1">
    <source>
        <dbReference type="ARBA" id="ARBA00000900"/>
    </source>
</evidence>
<evidence type="ECO:0000256" key="10">
    <source>
        <dbReference type="ARBA" id="ARBA00022786"/>
    </source>
</evidence>
<dbReference type="SUPFAM" id="SSF57850">
    <property type="entry name" value="RING/U-box"/>
    <property type="match status" value="1"/>
</dbReference>
<evidence type="ECO:0000256" key="7">
    <source>
        <dbReference type="ARBA" id="ARBA00022692"/>
    </source>
</evidence>
<dbReference type="GO" id="GO:0008270">
    <property type="term" value="F:zinc ion binding"/>
    <property type="evidence" value="ECO:0007669"/>
    <property type="project" value="UniProtKB-KW"/>
</dbReference>
<dbReference type="GO" id="GO:0016567">
    <property type="term" value="P:protein ubiquitination"/>
    <property type="evidence" value="ECO:0007669"/>
    <property type="project" value="UniProtKB-UniPathway"/>
</dbReference>
<feature type="transmembrane region" description="Helical" evidence="17">
    <location>
        <begin position="38"/>
        <end position="61"/>
    </location>
</feature>
<name>A0A1A0H7B0_9ASCO</name>
<dbReference type="STRING" id="869754.A0A1A0H7B0"/>
<dbReference type="EC" id="2.3.2.27" evidence="5"/>
<evidence type="ECO:0000256" key="6">
    <source>
        <dbReference type="ARBA" id="ARBA00022679"/>
    </source>
</evidence>
<feature type="domain" description="RING-type" evidence="18">
    <location>
        <begin position="318"/>
        <end position="373"/>
    </location>
</feature>
<dbReference type="Gene3D" id="3.30.40.10">
    <property type="entry name" value="Zinc/RING finger domain, C3HC4 (zinc finger)"/>
    <property type="match status" value="1"/>
</dbReference>
<evidence type="ECO:0000256" key="5">
    <source>
        <dbReference type="ARBA" id="ARBA00012483"/>
    </source>
</evidence>
<comment type="subcellular location">
    <subcellularLocation>
        <location evidence="2">Endoplasmic reticulum membrane</location>
        <topology evidence="2">Multi-pass membrane protein</topology>
    </subcellularLocation>
</comment>
<evidence type="ECO:0000256" key="14">
    <source>
        <dbReference type="ARBA" id="ARBA00023136"/>
    </source>
</evidence>
<dbReference type="SMART" id="SM00184">
    <property type="entry name" value="RING"/>
    <property type="match status" value="1"/>
</dbReference>
<comment type="catalytic activity">
    <reaction evidence="1">
        <text>S-ubiquitinyl-[E2 ubiquitin-conjugating enzyme]-L-cysteine + [acceptor protein]-L-lysine = [E2 ubiquitin-conjugating enzyme]-L-cysteine + N(6)-ubiquitinyl-[acceptor protein]-L-lysine.</text>
        <dbReference type="EC" id="2.3.2.27"/>
    </reaction>
</comment>
<keyword evidence="10" id="KW-0833">Ubl conjugation pathway</keyword>
<evidence type="ECO:0000256" key="4">
    <source>
        <dbReference type="ARBA" id="ARBA00010089"/>
    </source>
</evidence>
<evidence type="ECO:0000256" key="3">
    <source>
        <dbReference type="ARBA" id="ARBA00004906"/>
    </source>
</evidence>
<evidence type="ECO:0000256" key="13">
    <source>
        <dbReference type="ARBA" id="ARBA00022989"/>
    </source>
</evidence>
<evidence type="ECO:0000256" key="12">
    <source>
        <dbReference type="ARBA" id="ARBA00022833"/>
    </source>
</evidence>
<feature type="compositionally biased region" description="Pro residues" evidence="16">
    <location>
        <begin position="391"/>
        <end position="402"/>
    </location>
</feature>
<dbReference type="GO" id="GO:0061630">
    <property type="term" value="F:ubiquitin protein ligase activity"/>
    <property type="evidence" value="ECO:0007669"/>
    <property type="project" value="TreeGrafter"/>
</dbReference>
<dbReference type="OrthoDB" id="7759664at2759"/>
<keyword evidence="6" id="KW-0808">Transferase</keyword>
<dbReference type="GO" id="GO:0012505">
    <property type="term" value="C:endomembrane system"/>
    <property type="evidence" value="ECO:0007669"/>
    <property type="project" value="TreeGrafter"/>
</dbReference>
<dbReference type="UniPathway" id="UPA00143"/>
<evidence type="ECO:0000259" key="18">
    <source>
        <dbReference type="PROSITE" id="PS50089"/>
    </source>
</evidence>
<comment type="pathway">
    <text evidence="3">Protein modification; protein ubiquitination.</text>
</comment>
<keyword evidence="14 17" id="KW-0472">Membrane</keyword>
<evidence type="ECO:0000256" key="9">
    <source>
        <dbReference type="ARBA" id="ARBA00022771"/>
    </source>
</evidence>
<keyword evidence="13 17" id="KW-1133">Transmembrane helix</keyword>
<reference evidence="19 20" key="1">
    <citation type="submission" date="2016-05" db="EMBL/GenBank/DDBJ databases">
        <title>Comparative genomics of biotechnologically important yeasts.</title>
        <authorList>
            <consortium name="DOE Joint Genome Institute"/>
            <person name="Riley R."/>
            <person name="Haridas S."/>
            <person name="Wolfe K.H."/>
            <person name="Lopes M.R."/>
            <person name="Hittinger C.T."/>
            <person name="Goker M."/>
            <person name="Salamov A."/>
            <person name="Wisecaver J."/>
            <person name="Long T.M."/>
            <person name="Aerts A.L."/>
            <person name="Barry K."/>
            <person name="Choi C."/>
            <person name="Clum A."/>
            <person name="Coughlan A.Y."/>
            <person name="Deshpande S."/>
            <person name="Douglass A.P."/>
            <person name="Hanson S.J."/>
            <person name="Klenk H.-P."/>
            <person name="LaButti K."/>
            <person name="Lapidus A."/>
            <person name="Lindquist E."/>
            <person name="Lipzen A."/>
            <person name="Meier-kolthoff J.P."/>
            <person name="Ohm R.A."/>
            <person name="Otillar R.P."/>
            <person name="Pangilinan J."/>
            <person name="Peng Y."/>
            <person name="Rokas A."/>
            <person name="Rosa C.A."/>
            <person name="Scheuner C."/>
            <person name="Sibirny A.A."/>
            <person name="Slot J.C."/>
            <person name="Stielow J.B."/>
            <person name="Sun H."/>
            <person name="Kurtzman C.P."/>
            <person name="Blackwell M."/>
            <person name="Grigoriev I.V."/>
            <person name="Jeffries T.W."/>
        </authorList>
    </citation>
    <scope>NUCLEOTIDE SEQUENCE [LARGE SCALE GENOMIC DNA]</scope>
    <source>
        <strain evidence="19 20">NRRL YB-4993</strain>
    </source>
</reference>
<keyword evidence="9 15" id="KW-0863">Zinc-finger</keyword>
<dbReference type="Proteomes" id="UP000092555">
    <property type="component" value="Unassembled WGS sequence"/>
</dbReference>
<evidence type="ECO:0000313" key="19">
    <source>
        <dbReference type="EMBL" id="OBA19788.1"/>
    </source>
</evidence>
<evidence type="ECO:0000313" key="20">
    <source>
        <dbReference type="Proteomes" id="UP000092555"/>
    </source>
</evidence>
<dbReference type="InterPro" id="IPR013083">
    <property type="entry name" value="Znf_RING/FYVE/PHD"/>
</dbReference>
<dbReference type="PROSITE" id="PS50089">
    <property type="entry name" value="ZF_RING_2"/>
    <property type="match status" value="1"/>
</dbReference>
<protein>
    <recommendedName>
        <fullName evidence="5">RING-type E3 ubiquitin transferase</fullName>
        <ecNumber evidence="5">2.3.2.27</ecNumber>
    </recommendedName>
</protein>
<feature type="region of interest" description="Disordered" evidence="16">
    <location>
        <begin position="383"/>
        <end position="402"/>
    </location>
</feature>
<dbReference type="Pfam" id="PF25563">
    <property type="entry name" value="TPR_SYVN1_N"/>
    <property type="match status" value="1"/>
</dbReference>
<dbReference type="GeneID" id="30027519"/>
<keyword evidence="12" id="KW-0862">Zinc</keyword>
<evidence type="ECO:0000256" key="8">
    <source>
        <dbReference type="ARBA" id="ARBA00022723"/>
    </source>
</evidence>
<evidence type="ECO:0000256" key="2">
    <source>
        <dbReference type="ARBA" id="ARBA00004477"/>
    </source>
</evidence>
<dbReference type="PANTHER" id="PTHR22763">
    <property type="entry name" value="RING ZINC FINGER PROTEIN"/>
    <property type="match status" value="1"/>
</dbReference>
<keyword evidence="20" id="KW-1185">Reference proteome</keyword>
<keyword evidence="11" id="KW-0256">Endoplasmic reticulum</keyword>
<evidence type="ECO:0000256" key="17">
    <source>
        <dbReference type="SAM" id="Phobius"/>
    </source>
</evidence>
<comment type="caution">
    <text evidence="19">The sequence shown here is derived from an EMBL/GenBank/DDBJ whole genome shotgun (WGS) entry which is preliminary data.</text>
</comment>
<keyword evidence="8" id="KW-0479">Metal-binding</keyword>
<dbReference type="InterPro" id="IPR058051">
    <property type="entry name" value="Znf_RING_synoviolin"/>
</dbReference>
<proteinExistence type="inferred from homology"/>
<dbReference type="CDD" id="cd16479">
    <property type="entry name" value="RING-H2_synoviolin"/>
    <property type="match status" value="1"/>
</dbReference>
<accession>A0A1A0H7B0</accession>
<dbReference type="InterPro" id="IPR057992">
    <property type="entry name" value="TPR_SYVN1_N"/>
</dbReference>
<feature type="transmembrane region" description="Helical" evidence="17">
    <location>
        <begin position="136"/>
        <end position="157"/>
    </location>
</feature>
<evidence type="ECO:0000256" key="15">
    <source>
        <dbReference type="PROSITE-ProRule" id="PRU00175"/>
    </source>
</evidence>
<feature type="transmembrane region" description="Helical" evidence="17">
    <location>
        <begin position="6"/>
        <end position="26"/>
    </location>
</feature>
<dbReference type="EMBL" id="LXTC01000005">
    <property type="protein sequence ID" value="OBA19788.1"/>
    <property type="molecule type" value="Genomic_DNA"/>
</dbReference>
<dbReference type="GO" id="GO:0043161">
    <property type="term" value="P:proteasome-mediated ubiquitin-dependent protein catabolic process"/>
    <property type="evidence" value="ECO:0007669"/>
    <property type="project" value="TreeGrafter"/>
</dbReference>
<feature type="non-terminal residue" evidence="19">
    <location>
        <position position="402"/>
    </location>
</feature>
<keyword evidence="7 17" id="KW-0812">Transmembrane</keyword>
<evidence type="ECO:0000256" key="11">
    <source>
        <dbReference type="ARBA" id="ARBA00022824"/>
    </source>
</evidence>
<dbReference type="AlphaFoldDB" id="A0A1A0H7B0"/>
<dbReference type="InterPro" id="IPR050731">
    <property type="entry name" value="HRD1_E3_ubiq-ligases"/>
</dbReference>
<dbReference type="InterPro" id="IPR024766">
    <property type="entry name" value="Znf_RING_H2"/>
</dbReference>
<comment type="similarity">
    <text evidence="4">Belongs to the HRD1 family.</text>
</comment>
<feature type="non-terminal residue" evidence="19">
    <location>
        <position position="1"/>
    </location>
</feature>